<sequence length="296" mass="32653">MNDKVPPTTSNRRKRELAREGDLVTYKRKRKTIDPTTVFTPNTVETANEGVSEPVPLTESAQPALEAQLQSAKAVNIPQGSEFDTESAQAALGAQPPLPNVPPDSDVNIPIIGRYSESERDTSNEDVFENNLLQGLKAFKALKAGGAGNSLSLKKLREHYAYKLGKVLSDGTATAAKKKKGLTAKSVACAYMMYVCGSFLFPMKKGTDVSARYLDLFAKDKVTKKWSWGSAVLAHMYYNLGAASRDNGRQVVCCTTLLESWIFAHFPKLAGIPKEMDFDAYEYCTYWKWDASVTDR</sequence>
<evidence type="ECO:0000313" key="4">
    <source>
        <dbReference type="Proteomes" id="UP000541444"/>
    </source>
</evidence>
<dbReference type="EMBL" id="JACGCM010002063">
    <property type="protein sequence ID" value="KAF6145462.1"/>
    <property type="molecule type" value="Genomic_DNA"/>
</dbReference>
<proteinExistence type="predicted"/>
<dbReference type="InterPro" id="IPR044824">
    <property type="entry name" value="MAIN-like"/>
</dbReference>
<dbReference type="PANTHER" id="PTHR46033">
    <property type="entry name" value="PROTEIN MAIN-LIKE 2"/>
    <property type="match status" value="1"/>
</dbReference>
<feature type="region of interest" description="Disordered" evidence="1">
    <location>
        <begin position="1"/>
        <end position="21"/>
    </location>
</feature>
<dbReference type="PANTHER" id="PTHR46033:SF8">
    <property type="entry name" value="PROTEIN MAINTENANCE OF MERISTEMS-LIKE"/>
    <property type="match status" value="1"/>
</dbReference>
<feature type="compositionally biased region" description="Polar residues" evidence="1">
    <location>
        <begin position="34"/>
        <end position="46"/>
    </location>
</feature>
<evidence type="ECO:0000313" key="3">
    <source>
        <dbReference type="EMBL" id="KAF6145462.1"/>
    </source>
</evidence>
<comment type="caution">
    <text evidence="3">The sequence shown here is derived from an EMBL/GenBank/DDBJ whole genome shotgun (WGS) entry which is preliminary data.</text>
</comment>
<protein>
    <recommendedName>
        <fullName evidence="2">Aminotransferase-like plant mobile domain-containing protein</fullName>
    </recommendedName>
</protein>
<accession>A0A7J7LSE3</accession>
<feature type="domain" description="Aminotransferase-like plant mobile" evidence="2">
    <location>
        <begin position="161"/>
        <end position="271"/>
    </location>
</feature>
<reference evidence="3 4" key="1">
    <citation type="journal article" date="2020" name="IScience">
        <title>Genome Sequencing of the Endangered Kingdonia uniflora (Circaeasteraceae, Ranunculales) Reveals Potential Mechanisms of Evolutionary Specialization.</title>
        <authorList>
            <person name="Sun Y."/>
            <person name="Deng T."/>
            <person name="Zhang A."/>
            <person name="Moore M.J."/>
            <person name="Landis J.B."/>
            <person name="Lin N."/>
            <person name="Zhang H."/>
            <person name="Zhang X."/>
            <person name="Huang J."/>
            <person name="Zhang X."/>
            <person name="Sun H."/>
            <person name="Wang H."/>
        </authorList>
    </citation>
    <scope>NUCLEOTIDE SEQUENCE [LARGE SCALE GENOMIC DNA]</scope>
    <source>
        <strain evidence="3">TB1705</strain>
        <tissue evidence="3">Leaf</tissue>
    </source>
</reference>
<evidence type="ECO:0000256" key="1">
    <source>
        <dbReference type="SAM" id="MobiDB-lite"/>
    </source>
</evidence>
<keyword evidence="4" id="KW-1185">Reference proteome</keyword>
<feature type="region of interest" description="Disordered" evidence="1">
    <location>
        <begin position="34"/>
        <end position="55"/>
    </location>
</feature>
<evidence type="ECO:0000259" key="2">
    <source>
        <dbReference type="Pfam" id="PF10536"/>
    </source>
</evidence>
<dbReference type="Pfam" id="PF10536">
    <property type="entry name" value="PMD"/>
    <property type="match status" value="1"/>
</dbReference>
<dbReference type="Proteomes" id="UP000541444">
    <property type="component" value="Unassembled WGS sequence"/>
</dbReference>
<dbReference type="GO" id="GO:0010073">
    <property type="term" value="P:meristem maintenance"/>
    <property type="evidence" value="ECO:0007669"/>
    <property type="project" value="InterPro"/>
</dbReference>
<dbReference type="AlphaFoldDB" id="A0A7J7LSE3"/>
<name>A0A7J7LSE3_9MAGN</name>
<dbReference type="InterPro" id="IPR019557">
    <property type="entry name" value="AminoTfrase-like_pln_mobile"/>
</dbReference>
<gene>
    <name evidence="3" type="ORF">GIB67_032585</name>
</gene>
<organism evidence="3 4">
    <name type="scientific">Kingdonia uniflora</name>
    <dbReference type="NCBI Taxonomy" id="39325"/>
    <lineage>
        <taxon>Eukaryota</taxon>
        <taxon>Viridiplantae</taxon>
        <taxon>Streptophyta</taxon>
        <taxon>Embryophyta</taxon>
        <taxon>Tracheophyta</taxon>
        <taxon>Spermatophyta</taxon>
        <taxon>Magnoliopsida</taxon>
        <taxon>Ranunculales</taxon>
        <taxon>Circaeasteraceae</taxon>
        <taxon>Kingdonia</taxon>
    </lineage>
</organism>